<dbReference type="Proteomes" id="UP000035352">
    <property type="component" value="Chromosome"/>
</dbReference>
<dbReference type="AlphaFoldDB" id="A0A0G3BIL5"/>
<dbReference type="RefSeq" id="WP_047193807.1">
    <property type="nucleotide sequence ID" value="NZ_CP011371.1"/>
</dbReference>
<organism evidence="2 3">
    <name type="scientific">Caldimonas brevitalea</name>
    <dbReference type="NCBI Taxonomy" id="413882"/>
    <lineage>
        <taxon>Bacteria</taxon>
        <taxon>Pseudomonadati</taxon>
        <taxon>Pseudomonadota</taxon>
        <taxon>Betaproteobacteria</taxon>
        <taxon>Burkholderiales</taxon>
        <taxon>Sphaerotilaceae</taxon>
        <taxon>Caldimonas</taxon>
    </lineage>
</organism>
<dbReference type="STRING" id="413882.AAW51_1112"/>
<name>A0A0G3BIL5_9BURK</name>
<feature type="compositionally biased region" description="Low complexity" evidence="1">
    <location>
        <begin position="97"/>
        <end position="117"/>
    </location>
</feature>
<evidence type="ECO:0000313" key="3">
    <source>
        <dbReference type="Proteomes" id="UP000035352"/>
    </source>
</evidence>
<keyword evidence="3" id="KW-1185">Reference proteome</keyword>
<proteinExistence type="predicted"/>
<dbReference type="PATRIC" id="fig|413882.6.peg.1172"/>
<feature type="compositionally biased region" description="Low complexity" evidence="1">
    <location>
        <begin position="207"/>
        <end position="236"/>
    </location>
</feature>
<feature type="region of interest" description="Disordered" evidence="1">
    <location>
        <begin position="172"/>
        <end position="247"/>
    </location>
</feature>
<dbReference type="PRINTS" id="PR01217">
    <property type="entry name" value="PRICHEXTENSN"/>
</dbReference>
<evidence type="ECO:0000313" key="2">
    <source>
        <dbReference type="EMBL" id="AKJ27803.1"/>
    </source>
</evidence>
<protein>
    <submittedName>
        <fullName evidence="2">Uncharacterized protein</fullName>
    </submittedName>
</protein>
<feature type="region of interest" description="Disordered" evidence="1">
    <location>
        <begin position="1"/>
        <end position="124"/>
    </location>
</feature>
<reference evidence="2 3" key="1">
    <citation type="submission" date="2015-05" db="EMBL/GenBank/DDBJ databases">
        <authorList>
            <person name="Tang B."/>
            <person name="Yu Y."/>
        </authorList>
    </citation>
    <scope>NUCLEOTIDE SEQUENCE [LARGE SCALE GENOMIC DNA]</scope>
    <source>
        <strain evidence="2 3">DSM 7029</strain>
    </source>
</reference>
<gene>
    <name evidence="2" type="ORF">AAW51_1112</name>
</gene>
<accession>A0A0G3BIL5</accession>
<dbReference type="EMBL" id="CP011371">
    <property type="protein sequence ID" value="AKJ27803.1"/>
    <property type="molecule type" value="Genomic_DNA"/>
</dbReference>
<feature type="compositionally biased region" description="Low complexity" evidence="1">
    <location>
        <begin position="35"/>
        <end position="47"/>
    </location>
</feature>
<sequence>MNRSQPGDDDGKPGDANAERPSPAARIAFHDMLARLDQQLDQGLAGLPPTPGSGTRTAGPASRDKVPAGAPDEVQGGVPAQPTGGSRGGPATERVRTTATSAAARPTATKPPRGPATSAPPTIGGAAAVDRLLHGLGQRPVAAALLAAAAVAVPVAAQFLSGKPSRPLAAAAPALIEADTPPAPRPRAAEPAAAASVPTPTPPTVTPEPAVAAAQDPAPPATTTAASAPVAAAASAPSPPPARAPGCAAAADALGLCSALSP</sequence>
<feature type="compositionally biased region" description="Low complexity" evidence="1">
    <location>
        <begin position="189"/>
        <end position="198"/>
    </location>
</feature>
<dbReference type="KEGG" id="pbh:AAW51_1112"/>
<evidence type="ECO:0000256" key="1">
    <source>
        <dbReference type="SAM" id="MobiDB-lite"/>
    </source>
</evidence>